<dbReference type="InterPro" id="IPR013103">
    <property type="entry name" value="RVT_2"/>
</dbReference>
<dbReference type="AlphaFoldDB" id="S8AYZ0"/>
<dbReference type="EMBL" id="KB644413">
    <property type="protein sequence ID" value="EPS31648.1"/>
    <property type="molecule type" value="Genomic_DNA"/>
</dbReference>
<dbReference type="OrthoDB" id="3799035at2759"/>
<dbReference type="Proteomes" id="UP000019376">
    <property type="component" value="Unassembled WGS sequence"/>
</dbReference>
<evidence type="ECO:0000259" key="1">
    <source>
        <dbReference type="Pfam" id="PF07727"/>
    </source>
</evidence>
<dbReference type="InterPro" id="IPR043502">
    <property type="entry name" value="DNA/RNA_pol_sf"/>
</dbReference>
<protein>
    <recommendedName>
        <fullName evidence="1">Reverse transcriptase Ty1/copia-type domain-containing protein</fullName>
    </recommendedName>
</protein>
<keyword evidence="3" id="KW-1185">Reference proteome</keyword>
<feature type="domain" description="Reverse transcriptase Ty1/copia-type" evidence="1">
    <location>
        <begin position="10"/>
        <end position="130"/>
    </location>
</feature>
<sequence length="381" mass="43358">MCLEGFSPITLYGLKQSPREWYNTVYGALIALGFIRFQADHSAFAHLRKKNYVLLHVDDMLTLSPEDPQWLKDEIQKSFDITDNAPATRFLGIGIVHGDNGCIFLSQQAYIRKILAKFTLYEAHPIQIPFYDKEILQPREDTASPEEILLFRKMIGSLIWLLVDRPTVNNRPEIAFPVTKLARYAHNPSSKHLTAVKRVFRYLKGADSTCISYSHSPEALYGFVDADWADKHTDSCMSTSGFLFKLANGPISWVSKKQTCVALSSTESEYVSASLAVQEVVWLHLFMNEMDPALGSLLHLPTAIYEDNQRAICLTESHEFHRRTKHIDIKYHRLRDQVSRGVCKFVKIATAEQAADGLTKPLQSVQFERFLTLLGMKKLSK</sequence>
<reference evidence="2 3" key="1">
    <citation type="journal article" date="2013" name="PLoS ONE">
        <title>Genomic and secretomic analyses reveal unique features of the lignocellulolytic enzyme system of Penicillium decumbens.</title>
        <authorList>
            <person name="Liu G."/>
            <person name="Zhang L."/>
            <person name="Wei X."/>
            <person name="Zou G."/>
            <person name="Qin Y."/>
            <person name="Ma L."/>
            <person name="Li J."/>
            <person name="Zheng H."/>
            <person name="Wang S."/>
            <person name="Wang C."/>
            <person name="Xun L."/>
            <person name="Zhao G.-P."/>
            <person name="Zhou Z."/>
            <person name="Qu Y."/>
        </authorList>
    </citation>
    <scope>NUCLEOTIDE SEQUENCE [LARGE SCALE GENOMIC DNA]</scope>
    <source>
        <strain evidence="3">114-2 / CGMCC 5302</strain>
    </source>
</reference>
<dbReference type="SUPFAM" id="SSF56672">
    <property type="entry name" value="DNA/RNA polymerases"/>
    <property type="match status" value="1"/>
</dbReference>
<dbReference type="CDD" id="cd09272">
    <property type="entry name" value="RNase_HI_RT_Ty1"/>
    <property type="match status" value="1"/>
</dbReference>
<dbReference type="PhylomeDB" id="S8AYZ0"/>
<accession>S8AYZ0</accession>
<proteinExistence type="predicted"/>
<dbReference type="PANTHER" id="PTHR11439">
    <property type="entry name" value="GAG-POL-RELATED RETROTRANSPOSON"/>
    <property type="match status" value="1"/>
</dbReference>
<dbReference type="PANTHER" id="PTHR11439:SF483">
    <property type="entry name" value="PEPTIDE SYNTHASE GLIP-LIKE, PUTATIVE (AFU_ORTHOLOGUE AFUA_3G12920)-RELATED"/>
    <property type="match status" value="1"/>
</dbReference>
<gene>
    <name evidence="2" type="ORF">PDE_06604</name>
</gene>
<dbReference type="eggNOG" id="KOG0017">
    <property type="taxonomic scope" value="Eukaryota"/>
</dbReference>
<organism evidence="2 3">
    <name type="scientific">Penicillium oxalicum (strain 114-2 / CGMCC 5302)</name>
    <name type="common">Penicillium decumbens</name>
    <dbReference type="NCBI Taxonomy" id="933388"/>
    <lineage>
        <taxon>Eukaryota</taxon>
        <taxon>Fungi</taxon>
        <taxon>Dikarya</taxon>
        <taxon>Ascomycota</taxon>
        <taxon>Pezizomycotina</taxon>
        <taxon>Eurotiomycetes</taxon>
        <taxon>Eurotiomycetidae</taxon>
        <taxon>Eurotiales</taxon>
        <taxon>Aspergillaceae</taxon>
        <taxon>Penicillium</taxon>
    </lineage>
</organism>
<dbReference type="STRING" id="933388.S8AYZ0"/>
<dbReference type="HOGENOM" id="CLU_001650_6_0_1"/>
<evidence type="ECO:0000313" key="2">
    <source>
        <dbReference type="EMBL" id="EPS31648.1"/>
    </source>
</evidence>
<evidence type="ECO:0000313" key="3">
    <source>
        <dbReference type="Proteomes" id="UP000019376"/>
    </source>
</evidence>
<dbReference type="Pfam" id="PF07727">
    <property type="entry name" value="RVT_2"/>
    <property type="match status" value="1"/>
</dbReference>
<name>S8AYZ0_PENO1</name>